<evidence type="ECO:0000313" key="3">
    <source>
        <dbReference type="Proteomes" id="UP000316292"/>
    </source>
</evidence>
<protein>
    <recommendedName>
        <fullName evidence="4">VWA domain-containing protein</fullName>
    </recommendedName>
</protein>
<keyword evidence="1" id="KW-0732">Signal</keyword>
<dbReference type="AlphaFoldDB" id="A0A538SE95"/>
<evidence type="ECO:0000313" key="2">
    <source>
        <dbReference type="EMBL" id="TMQ49702.1"/>
    </source>
</evidence>
<accession>A0A538SE95</accession>
<evidence type="ECO:0000256" key="1">
    <source>
        <dbReference type="SAM" id="SignalP"/>
    </source>
</evidence>
<dbReference type="EMBL" id="VBOR01000053">
    <property type="protein sequence ID" value="TMQ49702.1"/>
    <property type="molecule type" value="Genomic_DNA"/>
</dbReference>
<feature type="chain" id="PRO_5021909487" description="VWA domain-containing protein" evidence="1">
    <location>
        <begin position="22"/>
        <end position="608"/>
    </location>
</feature>
<name>A0A538SE95_UNCEI</name>
<reference evidence="2 3" key="1">
    <citation type="journal article" date="2019" name="Nat. Microbiol.">
        <title>Mediterranean grassland soil C-N compound turnover is dependent on rainfall and depth, and is mediated by genomically divergent microorganisms.</title>
        <authorList>
            <person name="Diamond S."/>
            <person name="Andeer P.F."/>
            <person name="Li Z."/>
            <person name="Crits-Christoph A."/>
            <person name="Burstein D."/>
            <person name="Anantharaman K."/>
            <person name="Lane K.R."/>
            <person name="Thomas B.C."/>
            <person name="Pan C."/>
            <person name="Northen T.R."/>
            <person name="Banfield J.F."/>
        </authorList>
    </citation>
    <scope>NUCLEOTIDE SEQUENCE [LARGE SCALE GENOMIC DNA]</scope>
    <source>
        <strain evidence="2">WS_1</strain>
    </source>
</reference>
<comment type="caution">
    <text evidence="2">The sequence shown here is derived from an EMBL/GenBank/DDBJ whole genome shotgun (WGS) entry which is preliminary data.</text>
</comment>
<gene>
    <name evidence="2" type="ORF">E6K71_04115</name>
</gene>
<proteinExistence type="predicted"/>
<organism evidence="2 3">
    <name type="scientific">Eiseniibacteriota bacterium</name>
    <dbReference type="NCBI Taxonomy" id="2212470"/>
    <lineage>
        <taxon>Bacteria</taxon>
        <taxon>Candidatus Eiseniibacteriota</taxon>
    </lineage>
</organism>
<sequence>MKRVLLLLLLFSFAGSRPASALVNYDKGSRAVLGVQLLQDSEDPTAYYYLPQFPRLAMKADSTFEFLCLKYVDQAGGTNGGLFHALVEFTLPDPVVRRVENALREKVAGAHVLGPVPLMQSIKDGEDGMGSFEVVSAVLSDKAEGGFTRSLVTSGRAPLMPGSKAVVAALLRQQGATLLWNSLTSPTSDVSVAIHGYYEAAVEGYNAKITADVSTVYQHFSSTTNVQQDYTKTQLRNAVDNLQRDGTLKIEVLDRTAGLGIKADDMAGVLQLVTDKLVELMFDSKTGWAKDPERETAVEANQIQGRQERGWFASTFLGSDDTKYFTDNQYVLKNRKDIRQNKFVLSLSKKSTIKVPLDTAGNLGGLYQAMGQDQRYFRVVNLSDPDFEFRPVYFQVDGDYIDSFQDALNFVTVNFRKSYPDRPPYTKAVTFNRADVEAGKTTQNVAFPRLGMTSQDWTAYEYQVRWSLRGGPTISVPAGQDRWTKGSDAALSLSPPFDKRVVEIEADRSLFGERGIATAVVEFATILAGKPRVVKRVTLRAVDTTPTSKIALILDKDSQVAYRVTWHAKNGSKEGKLAILDSDYLFLTPPEATGSPAAGTPGAPGVTP</sequence>
<evidence type="ECO:0008006" key="4">
    <source>
        <dbReference type="Google" id="ProtNLM"/>
    </source>
</evidence>
<feature type="signal peptide" evidence="1">
    <location>
        <begin position="1"/>
        <end position="21"/>
    </location>
</feature>
<dbReference type="Proteomes" id="UP000316292">
    <property type="component" value="Unassembled WGS sequence"/>
</dbReference>